<protein>
    <submittedName>
        <fullName evidence="2">TIGR03619 family F420-dependent LLM class oxidoreductase</fullName>
        <ecNumber evidence="2">1.-.-.-</ecNumber>
    </submittedName>
</protein>
<evidence type="ECO:0000259" key="1">
    <source>
        <dbReference type="Pfam" id="PF00296"/>
    </source>
</evidence>
<name>A0ABV6LZ10_9ACTN</name>
<dbReference type="PANTHER" id="PTHR30011">
    <property type="entry name" value="ALKANESULFONATE MONOOXYGENASE-RELATED"/>
    <property type="match status" value="1"/>
</dbReference>
<comment type="caution">
    <text evidence="2">The sequence shown here is derived from an EMBL/GenBank/DDBJ whole genome shotgun (WGS) entry which is preliminary data.</text>
</comment>
<dbReference type="InterPro" id="IPR051260">
    <property type="entry name" value="Diverse_substr_monoxygenases"/>
</dbReference>
<organism evidence="2 3">
    <name type="scientific">Phytohabitans kaempferiae</name>
    <dbReference type="NCBI Taxonomy" id="1620943"/>
    <lineage>
        <taxon>Bacteria</taxon>
        <taxon>Bacillati</taxon>
        <taxon>Actinomycetota</taxon>
        <taxon>Actinomycetes</taxon>
        <taxon>Micromonosporales</taxon>
        <taxon>Micromonosporaceae</taxon>
    </lineage>
</organism>
<dbReference type="Pfam" id="PF00296">
    <property type="entry name" value="Bac_luciferase"/>
    <property type="match status" value="1"/>
</dbReference>
<dbReference type="EMBL" id="JBHLUH010000009">
    <property type="protein sequence ID" value="MFC0527675.1"/>
    <property type="molecule type" value="Genomic_DNA"/>
</dbReference>
<dbReference type="InterPro" id="IPR011251">
    <property type="entry name" value="Luciferase-like_dom"/>
</dbReference>
<feature type="domain" description="Luciferase-like" evidence="1">
    <location>
        <begin position="21"/>
        <end position="239"/>
    </location>
</feature>
<dbReference type="SUPFAM" id="SSF51679">
    <property type="entry name" value="Bacterial luciferase-like"/>
    <property type="match status" value="1"/>
</dbReference>
<evidence type="ECO:0000313" key="3">
    <source>
        <dbReference type="Proteomes" id="UP001589867"/>
    </source>
</evidence>
<dbReference type="RefSeq" id="WP_377248035.1">
    <property type="nucleotide sequence ID" value="NZ_JBHLUH010000009.1"/>
</dbReference>
<dbReference type="EC" id="1.-.-.-" evidence="2"/>
<dbReference type="GO" id="GO:0016491">
    <property type="term" value="F:oxidoreductase activity"/>
    <property type="evidence" value="ECO:0007669"/>
    <property type="project" value="UniProtKB-KW"/>
</dbReference>
<dbReference type="Gene3D" id="3.20.20.30">
    <property type="entry name" value="Luciferase-like domain"/>
    <property type="match status" value="1"/>
</dbReference>
<evidence type="ECO:0000313" key="2">
    <source>
        <dbReference type="EMBL" id="MFC0527675.1"/>
    </source>
</evidence>
<gene>
    <name evidence="2" type="ORF">ACFFIA_08385</name>
</gene>
<dbReference type="Proteomes" id="UP001589867">
    <property type="component" value="Unassembled WGS sequence"/>
</dbReference>
<sequence length="295" mass="32073">MTAVRLSLQLFGIPAVEFPPLVELADARGFDTVWLADHVITPVDFARAYPYNADGDPGYRADTPLVDVAVTLSFLAARTRRIKLGTGVFILPLRNPFHVARAWGTLHDLSGGRAVFGIGTGWMAEEFAAVGADFGTRGRRTDEMLDVLDLLWSGQTVEYAGEFHRFAPVRFGGAPHAAVPIVVGGHADRALRRAATRASGWFGPAVDLPSTLDFVRRIDRMRAQAGREHLPFTHYVRIFGDITVSNVERYRDAGLEHLVFAPFTRLPRGATAADRLAAVDEAADRLAPVLAGASS</sequence>
<accession>A0ABV6LZ10</accession>
<proteinExistence type="predicted"/>
<dbReference type="PANTHER" id="PTHR30011:SF32">
    <property type="entry name" value="CONSERVED PROTEIN"/>
    <property type="match status" value="1"/>
</dbReference>
<dbReference type="InterPro" id="IPR019921">
    <property type="entry name" value="Lucif-like_OxRdtase_Rv2161c"/>
</dbReference>
<keyword evidence="3" id="KW-1185">Reference proteome</keyword>
<dbReference type="NCBIfam" id="TIGR03619">
    <property type="entry name" value="F420_Rv2161c"/>
    <property type="match status" value="1"/>
</dbReference>
<keyword evidence="2" id="KW-0560">Oxidoreductase</keyword>
<reference evidence="2 3" key="1">
    <citation type="submission" date="2024-09" db="EMBL/GenBank/DDBJ databases">
        <authorList>
            <person name="Sun Q."/>
            <person name="Mori K."/>
        </authorList>
    </citation>
    <scope>NUCLEOTIDE SEQUENCE [LARGE SCALE GENOMIC DNA]</scope>
    <source>
        <strain evidence="2 3">TBRC 3947</strain>
    </source>
</reference>
<dbReference type="InterPro" id="IPR036661">
    <property type="entry name" value="Luciferase-like_sf"/>
</dbReference>